<comment type="catalytic activity">
    <reaction evidence="9 10">
        <text>dTTP + alpha-D-glucose 1-phosphate + H(+) = dTDP-alpha-D-glucose + diphosphate</text>
        <dbReference type="Rhea" id="RHEA:15225"/>
        <dbReference type="ChEBI" id="CHEBI:15378"/>
        <dbReference type="ChEBI" id="CHEBI:33019"/>
        <dbReference type="ChEBI" id="CHEBI:37568"/>
        <dbReference type="ChEBI" id="CHEBI:57477"/>
        <dbReference type="ChEBI" id="CHEBI:58601"/>
        <dbReference type="EC" id="2.7.7.24"/>
    </reaction>
</comment>
<keyword evidence="7 10" id="KW-0479">Metal-binding</keyword>
<dbReference type="Gene3D" id="3.90.550.10">
    <property type="entry name" value="Spore Coat Polysaccharide Biosynthesis Protein SpsA, Chain A"/>
    <property type="match status" value="1"/>
</dbReference>
<proteinExistence type="inferred from homology"/>
<evidence type="ECO:0000256" key="7">
    <source>
        <dbReference type="ARBA" id="ARBA00022723"/>
    </source>
</evidence>
<dbReference type="NCBIfam" id="TIGR01207">
    <property type="entry name" value="rmlA"/>
    <property type="match status" value="1"/>
</dbReference>
<reference evidence="13" key="1">
    <citation type="journal article" date="2019" name="Int. J. Syst. Evol. Microbiol.">
        <title>The Global Catalogue of Microorganisms (GCM) 10K type strain sequencing project: providing services to taxonomists for standard genome sequencing and annotation.</title>
        <authorList>
            <consortium name="The Broad Institute Genomics Platform"/>
            <consortium name="The Broad Institute Genome Sequencing Center for Infectious Disease"/>
            <person name="Wu L."/>
            <person name="Ma J."/>
        </authorList>
    </citation>
    <scope>NUCLEOTIDE SEQUENCE [LARGE SCALE GENOMIC DNA]</scope>
    <source>
        <strain evidence="13">KCTC 13193</strain>
    </source>
</reference>
<protein>
    <recommendedName>
        <fullName evidence="4 10">Glucose-1-phosphate thymidylyltransferase</fullName>
        <ecNumber evidence="3 10">2.7.7.24</ecNumber>
    </recommendedName>
</protein>
<evidence type="ECO:0000256" key="10">
    <source>
        <dbReference type="RuleBase" id="RU003706"/>
    </source>
</evidence>
<evidence type="ECO:0000256" key="3">
    <source>
        <dbReference type="ARBA" id="ARBA00012461"/>
    </source>
</evidence>
<dbReference type="InterPro" id="IPR005907">
    <property type="entry name" value="G1P_thy_trans_s"/>
</dbReference>
<name>A0ABV7A9U0_9BACI</name>
<dbReference type="EMBL" id="JBHRRZ010000038">
    <property type="protein sequence ID" value="MFC2949619.1"/>
    <property type="molecule type" value="Genomic_DNA"/>
</dbReference>
<evidence type="ECO:0000256" key="8">
    <source>
        <dbReference type="ARBA" id="ARBA00022842"/>
    </source>
</evidence>
<evidence type="ECO:0000256" key="5">
    <source>
        <dbReference type="ARBA" id="ARBA00022679"/>
    </source>
</evidence>
<comment type="caution">
    <text evidence="12">The sequence shown here is derived from an EMBL/GenBank/DDBJ whole genome shotgun (WGS) entry which is preliminary data.</text>
</comment>
<dbReference type="Pfam" id="PF00483">
    <property type="entry name" value="NTP_transferase"/>
    <property type="match status" value="1"/>
</dbReference>
<dbReference type="PANTHER" id="PTHR43532">
    <property type="entry name" value="GLUCOSE-1-PHOSPHATE THYMIDYLYLTRANSFERASE"/>
    <property type="match status" value="1"/>
</dbReference>
<comment type="similarity">
    <text evidence="2 10">Belongs to the glucose-1-phosphate thymidylyltransferase family.</text>
</comment>
<dbReference type="PANTHER" id="PTHR43532:SF1">
    <property type="entry name" value="GLUCOSE-1-PHOSPHATE THYMIDYLYLTRANSFERASE 1"/>
    <property type="match status" value="1"/>
</dbReference>
<dbReference type="RefSeq" id="WP_390307592.1">
    <property type="nucleotide sequence ID" value="NZ_JBHRRZ010000038.1"/>
</dbReference>
<accession>A0ABV7A9U0</accession>
<keyword evidence="13" id="KW-1185">Reference proteome</keyword>
<dbReference type="EC" id="2.7.7.24" evidence="3 10"/>
<evidence type="ECO:0000256" key="1">
    <source>
        <dbReference type="ARBA" id="ARBA00001946"/>
    </source>
</evidence>
<dbReference type="SUPFAM" id="SSF53448">
    <property type="entry name" value="Nucleotide-diphospho-sugar transferases"/>
    <property type="match status" value="1"/>
</dbReference>
<keyword evidence="8 10" id="KW-0460">Magnesium</keyword>
<dbReference type="InterPro" id="IPR005835">
    <property type="entry name" value="NTP_transferase_dom"/>
</dbReference>
<organism evidence="12 13">
    <name type="scientific">Virgibacillus sediminis</name>
    <dbReference type="NCBI Taxonomy" id="202260"/>
    <lineage>
        <taxon>Bacteria</taxon>
        <taxon>Bacillati</taxon>
        <taxon>Bacillota</taxon>
        <taxon>Bacilli</taxon>
        <taxon>Bacillales</taxon>
        <taxon>Bacillaceae</taxon>
        <taxon>Virgibacillus</taxon>
    </lineage>
</organism>
<keyword evidence="5 10" id="KW-0808">Transferase</keyword>
<evidence type="ECO:0000256" key="2">
    <source>
        <dbReference type="ARBA" id="ARBA00010480"/>
    </source>
</evidence>
<evidence type="ECO:0000256" key="6">
    <source>
        <dbReference type="ARBA" id="ARBA00022695"/>
    </source>
</evidence>
<comment type="function">
    <text evidence="10">Catalyzes the formation of dTDP-glucose, from dTTP and glucose 1-phosphate, as well as its pyrophosphorolysis.</text>
</comment>
<dbReference type="InterPro" id="IPR029044">
    <property type="entry name" value="Nucleotide-diphossugar_trans"/>
</dbReference>
<feature type="domain" description="Nucleotidyl transferase" evidence="11">
    <location>
        <begin position="2"/>
        <end position="237"/>
    </location>
</feature>
<evidence type="ECO:0000259" key="11">
    <source>
        <dbReference type="Pfam" id="PF00483"/>
    </source>
</evidence>
<dbReference type="GO" id="GO:0008879">
    <property type="term" value="F:glucose-1-phosphate thymidylyltransferase activity"/>
    <property type="evidence" value="ECO:0007669"/>
    <property type="project" value="UniProtKB-EC"/>
</dbReference>
<evidence type="ECO:0000313" key="12">
    <source>
        <dbReference type="EMBL" id="MFC2949619.1"/>
    </source>
</evidence>
<evidence type="ECO:0000256" key="9">
    <source>
        <dbReference type="ARBA" id="ARBA00049336"/>
    </source>
</evidence>
<evidence type="ECO:0000313" key="13">
    <source>
        <dbReference type="Proteomes" id="UP001595387"/>
    </source>
</evidence>
<comment type="cofactor">
    <cofactor evidence="1">
        <name>Mg(2+)</name>
        <dbReference type="ChEBI" id="CHEBI:18420"/>
    </cofactor>
</comment>
<sequence length="312" mass="35370">MKGIILAGGSGTRLSPSTNSINKHLLAVYDKPMIYYPLSVLMLGGIKEIMIISTPEDTSRFQQLLGDGSELGIRLEYQEQREPKGIPEALIIAEDFVGIDKVALILADNIFYGQGFTTLLRKAIKNHRHATVFGYRVKDPERFGVVEFDRFQKVLSLEEKPQDPRSDFAVTGLYLYDHRAVKIAKKLKPSARGELEITDLNKEYLKRGQLDVELLGRGFAWMDAGTHESLFEAAEFVKITQQRQGFKLACLEEIAYYLGYISKDELNRKGKSMEKNDYGQYLLEIAARKHTTQYWDPDSIDQHPMLGLAGNE</sequence>
<evidence type="ECO:0000256" key="4">
    <source>
        <dbReference type="ARBA" id="ARBA00017654"/>
    </source>
</evidence>
<gene>
    <name evidence="12" type="primary">rfbA</name>
    <name evidence="12" type="ORF">ACFODW_14960</name>
</gene>
<dbReference type="Proteomes" id="UP001595387">
    <property type="component" value="Unassembled WGS sequence"/>
</dbReference>
<keyword evidence="6 10" id="KW-0548">Nucleotidyltransferase</keyword>
<dbReference type="CDD" id="cd02538">
    <property type="entry name" value="G1P_TT_short"/>
    <property type="match status" value="1"/>
</dbReference>